<dbReference type="PANTHER" id="PTHR30492:SF0">
    <property type="entry name" value="METHYLGLYOXAL SYNTHASE"/>
    <property type="match status" value="1"/>
</dbReference>
<dbReference type="EMBL" id="AP018248">
    <property type="protein sequence ID" value="BAZ01910.1"/>
    <property type="molecule type" value="Genomic_DNA"/>
</dbReference>
<feature type="domain" description="MGS-like" evidence="3">
    <location>
        <begin position="559"/>
        <end position="691"/>
    </location>
</feature>
<keyword evidence="1" id="KW-0175">Coiled coil</keyword>
<dbReference type="Proteomes" id="UP000218785">
    <property type="component" value="Chromosome"/>
</dbReference>
<dbReference type="SMART" id="SM00240">
    <property type="entry name" value="FHA"/>
    <property type="match status" value="1"/>
</dbReference>
<organism evidence="4 5">
    <name type="scientific">Tolypothrix tenuis PCC 7101</name>
    <dbReference type="NCBI Taxonomy" id="231146"/>
    <lineage>
        <taxon>Bacteria</taxon>
        <taxon>Bacillati</taxon>
        <taxon>Cyanobacteriota</taxon>
        <taxon>Cyanophyceae</taxon>
        <taxon>Nostocales</taxon>
        <taxon>Tolypothrichaceae</taxon>
        <taxon>Tolypothrix</taxon>
    </lineage>
</organism>
<evidence type="ECO:0000259" key="2">
    <source>
        <dbReference type="PROSITE" id="PS50006"/>
    </source>
</evidence>
<dbReference type="SUPFAM" id="SSF52335">
    <property type="entry name" value="Methylglyoxal synthase-like"/>
    <property type="match status" value="1"/>
</dbReference>
<evidence type="ECO:0000259" key="3">
    <source>
        <dbReference type="PROSITE" id="PS51855"/>
    </source>
</evidence>
<proteinExistence type="predicted"/>
<gene>
    <name evidence="4" type="ORF">NIES37_59170</name>
</gene>
<dbReference type="PANTHER" id="PTHR30492">
    <property type="entry name" value="METHYLGLYOXAL SYNTHASE"/>
    <property type="match status" value="1"/>
</dbReference>
<evidence type="ECO:0000313" key="5">
    <source>
        <dbReference type="Proteomes" id="UP000218785"/>
    </source>
</evidence>
<dbReference type="GO" id="GO:0005829">
    <property type="term" value="C:cytosol"/>
    <property type="evidence" value="ECO:0007669"/>
    <property type="project" value="TreeGrafter"/>
</dbReference>
<dbReference type="Pfam" id="PF00498">
    <property type="entry name" value="FHA"/>
    <property type="match status" value="1"/>
</dbReference>
<dbReference type="InterPro" id="IPR036914">
    <property type="entry name" value="MGS-like_dom_sf"/>
</dbReference>
<dbReference type="InterPro" id="IPR011607">
    <property type="entry name" value="MGS-like_dom"/>
</dbReference>
<sequence>MKIKVNYSPTADEVNELDLALATAATGECMIGRSPDSYLVLNSPDVSRVHGKFFAHNGNYYFCDLGSRNGSVINGKLAQKNVPVQLKDKDIIRIGDYVMTVEDIIPTPQQLPATVFKTIDPSLLAGWRVNDNIGNINIANPAKVNSKVAHNLSSESAAEFSNDKSELETSELESEIKALENIIENSLAANEFSASVSDVNADVAQSVSEEITFVQLQGLMSPLPEIGNEISAEVNDVDVAAPFLEEITFVQPQDLNDSIPETASEIPAEINGDAETPRELTIVQPRAQVEPLAETLNEVVSDIDDDFFDLEMPILQDFTDVQPRAQVEPPAATLNEVVSDIDDDFFDLEMPILQDFTDVQPRDKFRQPAEMVSELPTEIADLDIDWDAEIPRELTIVQPRHLSNQPQNIVIEVPPHISDEVIEEDFKVKIDGVAAPKFVDGFTPEFSHEEAIFSDEMLIESGALFCQVPEPINNQAEDIKTDDAVVVNEEAFLTEVPEATSELSESDALSALLNEELEDDFSPELTLLTSESINQLFAEIYDSSEAESSEIYEEVTVIQTQPEITHKNIVLLAHENKKAELAEFVHQHQEFFSHHHIIAWQSISEVLHEQAGVTISHQIPAATSHGYQAINTLVNSGDISAVIFLRDFLIPQTSQANEEALLRSCNINKVLLATNVPTAEALVYYLKSLKQ</sequence>
<evidence type="ECO:0000313" key="4">
    <source>
        <dbReference type="EMBL" id="BAZ01910.1"/>
    </source>
</evidence>
<dbReference type="GO" id="GO:0008929">
    <property type="term" value="F:methylglyoxal synthase activity"/>
    <property type="evidence" value="ECO:0007669"/>
    <property type="project" value="InterPro"/>
</dbReference>
<reference evidence="4 5" key="1">
    <citation type="submission" date="2017-06" db="EMBL/GenBank/DDBJ databases">
        <title>Genome sequencing of cyanobaciteial culture collection at National Institute for Environmental Studies (NIES).</title>
        <authorList>
            <person name="Hirose Y."/>
            <person name="Shimura Y."/>
            <person name="Fujisawa T."/>
            <person name="Nakamura Y."/>
            <person name="Kawachi M."/>
        </authorList>
    </citation>
    <scope>NUCLEOTIDE SEQUENCE [LARGE SCALE GENOMIC DNA]</scope>
    <source>
        <strain evidence="4 5">NIES-37</strain>
    </source>
</reference>
<dbReference type="InterPro" id="IPR000253">
    <property type="entry name" value="FHA_dom"/>
</dbReference>
<evidence type="ECO:0000256" key="1">
    <source>
        <dbReference type="SAM" id="Coils"/>
    </source>
</evidence>
<dbReference type="KEGG" id="ttq:NIES37_59170"/>
<dbReference type="PROSITE" id="PS50006">
    <property type="entry name" value="FHA_DOMAIN"/>
    <property type="match status" value="1"/>
</dbReference>
<dbReference type="GO" id="GO:0019242">
    <property type="term" value="P:methylglyoxal biosynthetic process"/>
    <property type="evidence" value="ECO:0007669"/>
    <property type="project" value="InterPro"/>
</dbReference>
<dbReference type="Gene3D" id="3.40.50.1380">
    <property type="entry name" value="Methylglyoxal synthase-like domain"/>
    <property type="match status" value="1"/>
</dbReference>
<feature type="domain" description="FHA" evidence="2">
    <location>
        <begin position="29"/>
        <end position="78"/>
    </location>
</feature>
<accession>A0A1Z4N865</accession>
<dbReference type="Gene3D" id="2.60.200.20">
    <property type="match status" value="1"/>
</dbReference>
<dbReference type="SUPFAM" id="SSF49879">
    <property type="entry name" value="SMAD/FHA domain"/>
    <property type="match status" value="1"/>
</dbReference>
<dbReference type="InterPro" id="IPR008984">
    <property type="entry name" value="SMAD_FHA_dom_sf"/>
</dbReference>
<dbReference type="InterPro" id="IPR004363">
    <property type="entry name" value="Methylgl_synth"/>
</dbReference>
<dbReference type="CDD" id="cd00060">
    <property type="entry name" value="FHA"/>
    <property type="match status" value="1"/>
</dbReference>
<name>A0A1Z4N865_9CYAN</name>
<keyword evidence="5" id="KW-1185">Reference proteome</keyword>
<dbReference type="RefSeq" id="WP_096581770.1">
    <property type="nucleotide sequence ID" value="NZ_CAWNJS010000001.1"/>
</dbReference>
<protein>
    <submittedName>
        <fullName evidence="4">Forkhead-associated protein</fullName>
    </submittedName>
</protein>
<dbReference type="PROSITE" id="PS51855">
    <property type="entry name" value="MGS"/>
    <property type="match status" value="1"/>
</dbReference>
<dbReference type="AlphaFoldDB" id="A0A1Z4N865"/>
<feature type="coiled-coil region" evidence="1">
    <location>
        <begin position="162"/>
        <end position="189"/>
    </location>
</feature>